<dbReference type="GO" id="GO:0003677">
    <property type="term" value="F:DNA binding"/>
    <property type="evidence" value="ECO:0007669"/>
    <property type="project" value="UniProtKB-KW"/>
</dbReference>
<proteinExistence type="predicted"/>
<keyword evidence="5" id="KW-0539">Nucleus</keyword>
<evidence type="ECO:0000256" key="3">
    <source>
        <dbReference type="ARBA" id="ARBA00023125"/>
    </source>
</evidence>
<dbReference type="PANTHER" id="PTHR31920:SF108">
    <property type="entry name" value="B3 DOMAIN-CONTAINING TRANSCRIPTION FACTOR VRN1-LIKE"/>
    <property type="match status" value="1"/>
</dbReference>
<comment type="subcellular location">
    <subcellularLocation>
        <location evidence="1">Nucleus</location>
    </subcellularLocation>
</comment>
<evidence type="ECO:0000256" key="4">
    <source>
        <dbReference type="ARBA" id="ARBA00023163"/>
    </source>
</evidence>
<keyword evidence="4" id="KW-0804">Transcription</keyword>
<protein>
    <recommendedName>
        <fullName evidence="6">TF-B3 domain-containing protein</fullName>
    </recommendedName>
</protein>
<dbReference type="AlphaFoldDB" id="A0AAV1AT52"/>
<keyword evidence="3" id="KW-0238">DNA-binding</keyword>
<feature type="domain" description="TF-B3" evidence="6">
    <location>
        <begin position="1"/>
        <end position="78"/>
    </location>
</feature>
<reference evidence="7 8" key="1">
    <citation type="submission" date="2023-01" db="EMBL/GenBank/DDBJ databases">
        <authorList>
            <person name="Kreplak J."/>
        </authorList>
    </citation>
    <scope>NUCLEOTIDE SEQUENCE [LARGE SCALE GENOMIC DNA]</scope>
</reference>
<keyword evidence="2" id="KW-0805">Transcription regulation</keyword>
<dbReference type="SUPFAM" id="SSF101936">
    <property type="entry name" value="DNA-binding pseudobarrel domain"/>
    <property type="match status" value="1"/>
</dbReference>
<evidence type="ECO:0000259" key="6">
    <source>
        <dbReference type="PROSITE" id="PS50863"/>
    </source>
</evidence>
<dbReference type="GO" id="GO:0005634">
    <property type="term" value="C:nucleus"/>
    <property type="evidence" value="ECO:0007669"/>
    <property type="project" value="UniProtKB-SubCell"/>
</dbReference>
<dbReference type="EMBL" id="OX451740">
    <property type="protein sequence ID" value="CAI8612447.1"/>
    <property type="molecule type" value="Genomic_DNA"/>
</dbReference>
<dbReference type="InterPro" id="IPR050655">
    <property type="entry name" value="Plant_B3_domain"/>
</dbReference>
<dbReference type="Pfam" id="PF02362">
    <property type="entry name" value="B3"/>
    <property type="match status" value="1"/>
</dbReference>
<evidence type="ECO:0000256" key="2">
    <source>
        <dbReference type="ARBA" id="ARBA00023015"/>
    </source>
</evidence>
<dbReference type="InterPro" id="IPR003340">
    <property type="entry name" value="B3_DNA-bd"/>
</dbReference>
<dbReference type="Proteomes" id="UP001157006">
    <property type="component" value="Chromosome 5"/>
</dbReference>
<dbReference type="SMART" id="SM01019">
    <property type="entry name" value="B3"/>
    <property type="match status" value="1"/>
</dbReference>
<dbReference type="PANTHER" id="PTHR31920">
    <property type="entry name" value="B3 DOMAIN-CONTAINING"/>
    <property type="match status" value="1"/>
</dbReference>
<evidence type="ECO:0000256" key="5">
    <source>
        <dbReference type="ARBA" id="ARBA00023242"/>
    </source>
</evidence>
<dbReference type="CDD" id="cd10017">
    <property type="entry name" value="B3_DNA"/>
    <property type="match status" value="1"/>
</dbReference>
<evidence type="ECO:0000313" key="8">
    <source>
        <dbReference type="Proteomes" id="UP001157006"/>
    </source>
</evidence>
<name>A0AAV1AT52_VICFA</name>
<dbReference type="InterPro" id="IPR015300">
    <property type="entry name" value="DNA-bd_pseudobarrel_sf"/>
</dbReference>
<keyword evidence="8" id="KW-1185">Reference proteome</keyword>
<gene>
    <name evidence="7" type="ORF">VFH_V034720</name>
</gene>
<organism evidence="7 8">
    <name type="scientific">Vicia faba</name>
    <name type="common">Broad bean</name>
    <name type="synonym">Faba vulgaris</name>
    <dbReference type="NCBI Taxonomy" id="3906"/>
    <lineage>
        <taxon>Eukaryota</taxon>
        <taxon>Viridiplantae</taxon>
        <taxon>Streptophyta</taxon>
        <taxon>Embryophyta</taxon>
        <taxon>Tracheophyta</taxon>
        <taxon>Spermatophyta</taxon>
        <taxon>Magnoliopsida</taxon>
        <taxon>eudicotyledons</taxon>
        <taxon>Gunneridae</taxon>
        <taxon>Pentapetalae</taxon>
        <taxon>rosids</taxon>
        <taxon>fabids</taxon>
        <taxon>Fabales</taxon>
        <taxon>Fabaceae</taxon>
        <taxon>Papilionoideae</taxon>
        <taxon>50 kb inversion clade</taxon>
        <taxon>NPAAA clade</taxon>
        <taxon>Hologalegina</taxon>
        <taxon>IRL clade</taxon>
        <taxon>Fabeae</taxon>
        <taxon>Vicia</taxon>
    </lineage>
</organism>
<dbReference type="Gene3D" id="2.40.330.10">
    <property type="entry name" value="DNA-binding pseudobarrel domain"/>
    <property type="match status" value="1"/>
</dbReference>
<dbReference type="PROSITE" id="PS50863">
    <property type="entry name" value="B3"/>
    <property type="match status" value="1"/>
</dbReference>
<accession>A0AAV1AT52</accession>
<evidence type="ECO:0000256" key="1">
    <source>
        <dbReference type="ARBA" id="ARBA00004123"/>
    </source>
</evidence>
<evidence type="ECO:0000313" key="7">
    <source>
        <dbReference type="EMBL" id="CAI8612447.1"/>
    </source>
</evidence>
<sequence>MIPIKFVNKYGEGLPTAICLKTPNSLDWKINFVKIDGKIWFEKGWKEFEEYYSLSHGHLLVFRYEGTTHFEVRIFDKSTLEINYPLDRVQVNNEEDCRASQKRKVNSSFEIGSSSCVEVEKSPKEVLDRTHKMHTGMKLN</sequence>